<sequence length="93" mass="10631">MLSNGKKQYASAHISSDAEMQTCLVRNLDKLSQSDSSKERLNWERCSGMLSILDRILIQIDMEALVLGRITMPLEYFGLNPFCTVIKRLISFF</sequence>
<gene>
    <name evidence="1" type="ORF">SAMN06296273_0550</name>
</gene>
<proteinExistence type="predicted"/>
<organism evidence="1 2">
    <name type="scientific">Nitrosomonas ureae</name>
    <dbReference type="NCBI Taxonomy" id="44577"/>
    <lineage>
        <taxon>Bacteria</taxon>
        <taxon>Pseudomonadati</taxon>
        <taxon>Pseudomonadota</taxon>
        <taxon>Betaproteobacteria</taxon>
        <taxon>Nitrosomonadales</taxon>
        <taxon>Nitrosomonadaceae</taxon>
        <taxon>Nitrosomonas</taxon>
    </lineage>
</organism>
<dbReference type="AlphaFoldDB" id="A0A285BUZ9"/>
<accession>A0A285BUZ9</accession>
<dbReference type="EMBL" id="LT907782">
    <property type="protein sequence ID" value="SNX59107.1"/>
    <property type="molecule type" value="Genomic_DNA"/>
</dbReference>
<dbReference type="Proteomes" id="UP000242498">
    <property type="component" value="Chromosome I"/>
</dbReference>
<name>A0A285BUZ9_9PROT</name>
<reference evidence="1 2" key="1">
    <citation type="submission" date="2017-08" db="EMBL/GenBank/DDBJ databases">
        <authorList>
            <person name="de Groot N.N."/>
        </authorList>
    </citation>
    <scope>NUCLEOTIDE SEQUENCE [LARGE SCALE GENOMIC DNA]</scope>
    <source>
        <strain evidence="1 2">Nm15</strain>
    </source>
</reference>
<evidence type="ECO:0000313" key="2">
    <source>
        <dbReference type="Proteomes" id="UP000242498"/>
    </source>
</evidence>
<protein>
    <submittedName>
        <fullName evidence="1">Uncharacterized protein</fullName>
    </submittedName>
</protein>
<evidence type="ECO:0000313" key="1">
    <source>
        <dbReference type="EMBL" id="SNX59107.1"/>
    </source>
</evidence>